<dbReference type="InterPro" id="IPR046757">
    <property type="entry name" value="YL1_N"/>
</dbReference>
<organism evidence="4 5">
    <name type="scientific">Hydnum rufescens UP504</name>
    <dbReference type="NCBI Taxonomy" id="1448309"/>
    <lineage>
        <taxon>Eukaryota</taxon>
        <taxon>Fungi</taxon>
        <taxon>Dikarya</taxon>
        <taxon>Basidiomycota</taxon>
        <taxon>Agaricomycotina</taxon>
        <taxon>Agaricomycetes</taxon>
        <taxon>Cantharellales</taxon>
        <taxon>Hydnaceae</taxon>
        <taxon>Hydnum</taxon>
    </lineage>
</organism>
<feature type="compositionally biased region" description="Low complexity" evidence="2">
    <location>
        <begin position="310"/>
        <end position="325"/>
    </location>
</feature>
<accession>A0A9P6DNJ8</accession>
<feature type="region of interest" description="Disordered" evidence="2">
    <location>
        <begin position="258"/>
        <end position="415"/>
    </location>
</feature>
<feature type="compositionally biased region" description="Pro residues" evidence="2">
    <location>
        <begin position="385"/>
        <end position="394"/>
    </location>
</feature>
<evidence type="ECO:0000256" key="1">
    <source>
        <dbReference type="ARBA" id="ARBA00006832"/>
    </source>
</evidence>
<feature type="compositionally biased region" description="Basic and acidic residues" evidence="2">
    <location>
        <begin position="156"/>
        <end position="183"/>
    </location>
</feature>
<feature type="region of interest" description="Disordered" evidence="2">
    <location>
        <begin position="34"/>
        <end position="128"/>
    </location>
</feature>
<dbReference type="AlphaFoldDB" id="A0A9P6DNJ8"/>
<evidence type="ECO:0000313" key="4">
    <source>
        <dbReference type="EMBL" id="KAF9508012.1"/>
    </source>
</evidence>
<dbReference type="EMBL" id="MU129067">
    <property type="protein sequence ID" value="KAF9508012.1"/>
    <property type="molecule type" value="Genomic_DNA"/>
</dbReference>
<evidence type="ECO:0000256" key="2">
    <source>
        <dbReference type="SAM" id="MobiDB-lite"/>
    </source>
</evidence>
<feature type="domain" description="Vps72/YL1 C-terminal" evidence="3">
    <location>
        <begin position="461"/>
        <end position="490"/>
    </location>
</feature>
<gene>
    <name evidence="4" type="ORF">BS47DRAFT_1398141</name>
</gene>
<feature type="region of interest" description="Disordered" evidence="2">
    <location>
        <begin position="147"/>
        <end position="183"/>
    </location>
</feature>
<evidence type="ECO:0000259" key="3">
    <source>
        <dbReference type="SMART" id="SM00993"/>
    </source>
</evidence>
<comment type="caution">
    <text evidence="4">The sequence shown here is derived from an EMBL/GenBank/DDBJ whole genome shotgun (WGS) entry which is preliminary data.</text>
</comment>
<dbReference type="GO" id="GO:0005634">
    <property type="term" value="C:nucleus"/>
    <property type="evidence" value="ECO:0007669"/>
    <property type="project" value="TreeGrafter"/>
</dbReference>
<evidence type="ECO:0000313" key="5">
    <source>
        <dbReference type="Proteomes" id="UP000886523"/>
    </source>
</evidence>
<dbReference type="Proteomes" id="UP000886523">
    <property type="component" value="Unassembled WGS sequence"/>
</dbReference>
<protein>
    <recommendedName>
        <fullName evidence="3">Vps72/YL1 C-terminal domain-containing protein</fullName>
    </recommendedName>
</protein>
<dbReference type="PANTHER" id="PTHR13275">
    <property type="entry name" value="YL-1 PROTEIN TRANSCRIPTION FACTOR-LIKE 1"/>
    <property type="match status" value="1"/>
</dbReference>
<feature type="compositionally biased region" description="Low complexity" evidence="2">
    <location>
        <begin position="395"/>
        <end position="412"/>
    </location>
</feature>
<dbReference type="Pfam" id="PF08265">
    <property type="entry name" value="YL1_C"/>
    <property type="match status" value="1"/>
</dbReference>
<dbReference type="SMART" id="SM00993">
    <property type="entry name" value="YL1_C"/>
    <property type="match status" value="1"/>
</dbReference>
<feature type="compositionally biased region" description="Polar residues" evidence="2">
    <location>
        <begin position="326"/>
        <end position="336"/>
    </location>
</feature>
<feature type="compositionally biased region" description="Low complexity" evidence="2">
    <location>
        <begin position="367"/>
        <end position="384"/>
    </location>
</feature>
<dbReference type="Pfam" id="PF05764">
    <property type="entry name" value="YL1"/>
    <property type="match status" value="1"/>
</dbReference>
<comment type="similarity">
    <text evidence="1">Belongs to the VPS72/YL1 family.</text>
</comment>
<feature type="compositionally biased region" description="Acidic residues" evidence="2">
    <location>
        <begin position="34"/>
        <end position="73"/>
    </location>
</feature>
<keyword evidence="5" id="KW-1185">Reference proteome</keyword>
<name>A0A9P6DNJ8_9AGAM</name>
<feature type="compositionally biased region" description="Low complexity" evidence="2">
    <location>
        <begin position="283"/>
        <end position="294"/>
    </location>
</feature>
<feature type="compositionally biased region" description="Basic and acidic residues" evidence="2">
    <location>
        <begin position="82"/>
        <end position="96"/>
    </location>
</feature>
<feature type="compositionally biased region" description="Polar residues" evidence="2">
    <location>
        <begin position="295"/>
        <end position="309"/>
    </location>
</feature>
<reference evidence="4" key="1">
    <citation type="journal article" date="2020" name="Nat. Commun.">
        <title>Large-scale genome sequencing of mycorrhizal fungi provides insights into the early evolution of symbiotic traits.</title>
        <authorList>
            <person name="Miyauchi S."/>
            <person name="Kiss E."/>
            <person name="Kuo A."/>
            <person name="Drula E."/>
            <person name="Kohler A."/>
            <person name="Sanchez-Garcia M."/>
            <person name="Morin E."/>
            <person name="Andreopoulos B."/>
            <person name="Barry K.W."/>
            <person name="Bonito G."/>
            <person name="Buee M."/>
            <person name="Carver A."/>
            <person name="Chen C."/>
            <person name="Cichocki N."/>
            <person name="Clum A."/>
            <person name="Culley D."/>
            <person name="Crous P.W."/>
            <person name="Fauchery L."/>
            <person name="Girlanda M."/>
            <person name="Hayes R.D."/>
            <person name="Keri Z."/>
            <person name="LaButti K."/>
            <person name="Lipzen A."/>
            <person name="Lombard V."/>
            <person name="Magnuson J."/>
            <person name="Maillard F."/>
            <person name="Murat C."/>
            <person name="Nolan M."/>
            <person name="Ohm R.A."/>
            <person name="Pangilinan J."/>
            <person name="Pereira M.F."/>
            <person name="Perotto S."/>
            <person name="Peter M."/>
            <person name="Pfister S."/>
            <person name="Riley R."/>
            <person name="Sitrit Y."/>
            <person name="Stielow J.B."/>
            <person name="Szollosi G."/>
            <person name="Zifcakova L."/>
            <person name="Stursova M."/>
            <person name="Spatafora J.W."/>
            <person name="Tedersoo L."/>
            <person name="Vaario L.M."/>
            <person name="Yamada A."/>
            <person name="Yan M."/>
            <person name="Wang P."/>
            <person name="Xu J."/>
            <person name="Bruns T."/>
            <person name="Baldrian P."/>
            <person name="Vilgalys R."/>
            <person name="Dunand C."/>
            <person name="Henrissat B."/>
            <person name="Grigoriev I.V."/>
            <person name="Hibbett D."/>
            <person name="Nagy L.G."/>
            <person name="Martin F.M."/>
        </authorList>
    </citation>
    <scope>NUCLEOTIDE SEQUENCE</scope>
    <source>
        <strain evidence="4">UP504</strain>
    </source>
</reference>
<sequence>MVGLDPDSLALGRARRRNAGNRLRALLDGVFETEEGFEEIENDEEFEDKGDEGDEYASDFQSTDEEGGGEDADAGEKQIQLEAREARKSARRKADLAGHAMGGAKSRPVRIAYENGDGEPTTKKRKLNLPLVINKETGEVVDLATRKSSRRATVRNKRELQSKLKEEEQKKAALPKREKVQQRAKTQDELIREALETEEENIHSLNTFLTEEEERMLKNAQLKKAAVEGPLLRWISRGEKVRVPMVVEVEVPPYPLHRRPVQATHKPSPLSQSTPDIPPFPSYPNYSSNYIPAPVTQSPSIPSSTSNGPSVSKESLTSSEPSASSGQNPVLNNNGSPLMEPIPVPSVKPATQPLATTPWNGPPNSLPTPLSSTTIPSTSTSTPIAPSPPKPPASSSPSTTTPSHQSGTPSSSLVSQTRNYIVLEAQGATPQEDMQYLFGDHVEWGSLKVLPKNHPSARKVVTCAVTGLTAKYIEPKSGIPFADRRAYRIISRLLMHKYVWSEPLGAYIGDEDRRKGAAGVPSGWENAIIGIGS</sequence>
<dbReference type="OrthoDB" id="78296at2759"/>
<dbReference type="PANTHER" id="PTHR13275:SF4">
    <property type="entry name" value="VACUOLAR PROTEIN SORTING-ASSOCIATED PROTEIN 72 HOMOLOG"/>
    <property type="match status" value="1"/>
</dbReference>
<proteinExistence type="inferred from homology"/>
<dbReference type="InterPro" id="IPR013272">
    <property type="entry name" value="Vps72/YL1_C"/>
</dbReference>